<dbReference type="PROSITE" id="PS51329">
    <property type="entry name" value="C_CAP_COFACTOR_C"/>
    <property type="match status" value="1"/>
</dbReference>
<dbReference type="EMBL" id="AFNH02001170">
    <property type="protein sequence ID" value="EZG43877.1"/>
    <property type="molecule type" value="Genomic_DNA"/>
</dbReference>
<protein>
    <submittedName>
        <fullName evidence="5">Tubulin-binding cofactor C</fullName>
    </submittedName>
</protein>
<dbReference type="PANTHER" id="PTHR15139:SF0">
    <property type="entry name" value="TUBULIN-SPECIFIC CHAPERONE C"/>
    <property type="match status" value="1"/>
</dbReference>
<reference evidence="5" key="1">
    <citation type="submission" date="2013-12" db="EMBL/GenBank/DDBJ databases">
        <authorList>
            <person name="Omoto C.K."/>
            <person name="Sibley D."/>
            <person name="Venepally P."/>
            <person name="Hadjithomas M."/>
            <person name="Karamycheva S."/>
            <person name="Brunk B."/>
            <person name="Roos D."/>
            <person name="Caler E."/>
            <person name="Lorenzi H."/>
        </authorList>
    </citation>
    <scope>NUCLEOTIDE SEQUENCE</scope>
</reference>
<dbReference type="GO" id="GO:0005737">
    <property type="term" value="C:cytoplasm"/>
    <property type="evidence" value="ECO:0007669"/>
    <property type="project" value="TreeGrafter"/>
</dbReference>
<comment type="similarity">
    <text evidence="1">Belongs to the TBCC family.</text>
</comment>
<dbReference type="OrthoDB" id="194775at2759"/>
<evidence type="ECO:0000256" key="2">
    <source>
        <dbReference type="ARBA" id="ARBA00023186"/>
    </source>
</evidence>
<comment type="caution">
    <text evidence="5">The sequence shown here is derived from an EMBL/GenBank/DDBJ whole genome shotgun (WGS) entry which is preliminary data.</text>
</comment>
<dbReference type="InterPro" id="IPR012945">
    <property type="entry name" value="Tubulin-bd_cofactor_C_dom"/>
</dbReference>
<feature type="region of interest" description="Disordered" evidence="3">
    <location>
        <begin position="22"/>
        <end position="46"/>
    </location>
</feature>
<dbReference type="GeneID" id="22915433"/>
<gene>
    <name evidence="5" type="ORF">GNI_156830</name>
</gene>
<dbReference type="Pfam" id="PF07986">
    <property type="entry name" value="TBCC"/>
    <property type="match status" value="1"/>
</dbReference>
<sequence>MSYKDAQSIIDALNNLLTKEAESKEAGPSFVEDPVPKVPDSRTKESDKSVTFVHEEVELSDVPRDLVCLNSRNSTVVVLGNVETLRLADCSDCTFVAPCVRRSVVLERCDRMKLYIVCQQLRVHKSNNCLIRGYVAVAPLFEMVTHIQLGSWKTGPSLNLGRSVEVKGLAESTEGLTIDPYKPSAINSDDPGDMLEFEILDDPDPQSATVTILSD</sequence>
<name>A0A023AZH4_GRENI</name>
<proteinExistence type="inferred from homology"/>
<dbReference type="AlphaFoldDB" id="A0A023AZH4"/>
<dbReference type="Gene3D" id="2.160.20.70">
    <property type="match status" value="1"/>
</dbReference>
<evidence type="ECO:0000256" key="1">
    <source>
        <dbReference type="ARBA" id="ARBA00008848"/>
    </source>
</evidence>
<evidence type="ECO:0000313" key="5">
    <source>
        <dbReference type="EMBL" id="EZG43877.1"/>
    </source>
</evidence>
<dbReference type="GO" id="GO:0007023">
    <property type="term" value="P:post-chaperonin tubulin folding pathway"/>
    <property type="evidence" value="ECO:0007669"/>
    <property type="project" value="InterPro"/>
</dbReference>
<feature type="domain" description="C-CAP/cofactor C-like" evidence="4">
    <location>
        <begin position="36"/>
        <end position="199"/>
    </location>
</feature>
<organism evidence="5 6">
    <name type="scientific">Gregarina niphandrodes</name>
    <name type="common">Septate eugregarine</name>
    <dbReference type="NCBI Taxonomy" id="110365"/>
    <lineage>
        <taxon>Eukaryota</taxon>
        <taxon>Sar</taxon>
        <taxon>Alveolata</taxon>
        <taxon>Apicomplexa</taxon>
        <taxon>Conoidasida</taxon>
        <taxon>Gregarinasina</taxon>
        <taxon>Eugregarinorida</taxon>
        <taxon>Gregarinidae</taxon>
        <taxon>Gregarina</taxon>
    </lineage>
</organism>
<dbReference type="InterPro" id="IPR017901">
    <property type="entry name" value="C-CAP_CF_C-like"/>
</dbReference>
<dbReference type="RefSeq" id="XP_011132940.1">
    <property type="nucleotide sequence ID" value="XM_011134638.1"/>
</dbReference>
<evidence type="ECO:0000256" key="3">
    <source>
        <dbReference type="SAM" id="MobiDB-lite"/>
    </source>
</evidence>
<dbReference type="SMART" id="SM00673">
    <property type="entry name" value="CARP"/>
    <property type="match status" value="2"/>
</dbReference>
<keyword evidence="6" id="KW-1185">Reference proteome</keyword>
<dbReference type="PANTHER" id="PTHR15139">
    <property type="entry name" value="TUBULIN FOLDING COFACTOR C"/>
    <property type="match status" value="1"/>
</dbReference>
<accession>A0A023AZH4</accession>
<evidence type="ECO:0000313" key="6">
    <source>
        <dbReference type="Proteomes" id="UP000019763"/>
    </source>
</evidence>
<evidence type="ECO:0000259" key="4">
    <source>
        <dbReference type="PROSITE" id="PS51329"/>
    </source>
</evidence>
<dbReference type="InterPro" id="IPR006599">
    <property type="entry name" value="CARP_motif"/>
</dbReference>
<dbReference type="GO" id="GO:0007021">
    <property type="term" value="P:tubulin complex assembly"/>
    <property type="evidence" value="ECO:0007669"/>
    <property type="project" value="TreeGrafter"/>
</dbReference>
<dbReference type="Proteomes" id="UP000019763">
    <property type="component" value="Unassembled WGS sequence"/>
</dbReference>
<dbReference type="InterPro" id="IPR027684">
    <property type="entry name" value="TBCC"/>
</dbReference>
<dbReference type="VEuPathDB" id="CryptoDB:GNI_156830"/>
<dbReference type="InterPro" id="IPR016098">
    <property type="entry name" value="CAP/MinC_C"/>
</dbReference>
<keyword evidence="2" id="KW-0143">Chaperone</keyword>